<dbReference type="InterPro" id="IPR051239">
    <property type="entry name" value="2'-dNMP_N-hydrolase"/>
</dbReference>
<protein>
    <submittedName>
        <fullName evidence="1">Nucleoside 2-deoxyribosyltransferase</fullName>
    </submittedName>
</protein>
<keyword evidence="1" id="KW-0808">Transferase</keyword>
<dbReference type="InterPro" id="IPR007710">
    <property type="entry name" value="Nucleoside_deoxyribTrfase"/>
</dbReference>
<dbReference type="EMBL" id="QKYU01000019">
    <property type="protein sequence ID" value="PZW42175.1"/>
    <property type="molecule type" value="Genomic_DNA"/>
</dbReference>
<dbReference type="Proteomes" id="UP000249688">
    <property type="component" value="Unassembled WGS sequence"/>
</dbReference>
<accession>A0A2W7IAS4</accession>
<dbReference type="PANTHER" id="PTHR15364">
    <property type="entry name" value="2'-DEOXYNUCLEOSIDE 5'-PHOSPHATE N-HYDROLASE 1"/>
    <property type="match status" value="1"/>
</dbReference>
<dbReference type="AlphaFoldDB" id="A0A2W7IAS4"/>
<dbReference type="Pfam" id="PF05014">
    <property type="entry name" value="Nuc_deoxyrib_tr"/>
    <property type="match status" value="1"/>
</dbReference>
<dbReference type="OrthoDB" id="9795789at2"/>
<reference evidence="1 2" key="1">
    <citation type="submission" date="2018-06" db="EMBL/GenBank/DDBJ databases">
        <title>Genomic Encyclopedia of Archaeal and Bacterial Type Strains, Phase II (KMG-II): from individual species to whole genera.</title>
        <authorList>
            <person name="Goeker M."/>
        </authorList>
    </citation>
    <scope>NUCLEOTIDE SEQUENCE [LARGE SCALE GENOMIC DNA]</scope>
    <source>
        <strain evidence="1 2">DSM 24525</strain>
    </source>
</reference>
<proteinExistence type="predicted"/>
<dbReference type="Gene3D" id="3.40.50.450">
    <property type="match status" value="1"/>
</dbReference>
<dbReference type="PANTHER" id="PTHR15364:SF0">
    <property type="entry name" value="2'-DEOXYNUCLEOSIDE 5'-PHOSPHATE N-HYDROLASE 1"/>
    <property type="match status" value="1"/>
</dbReference>
<keyword evidence="2" id="KW-1185">Reference proteome</keyword>
<sequence length="191" mass="20614">MRIYLAGPDVFLPDPGAAAAAKKALCVAYGAIGIFPTDPWPPSDPLALAQPRSRAMSIYARNEAHLRDCDALIANLTPFRGPSADAGTVYELGFMRALQRPVLGYSNVARRFTDRTLRSLGDSARQRPDGVWEDADHMSLEDFDLHDNLMIDGGIALSGGALIVRDVSPEQRFTDLIGFEACLAHLMSGAA</sequence>
<evidence type="ECO:0000313" key="2">
    <source>
        <dbReference type="Proteomes" id="UP000249688"/>
    </source>
</evidence>
<dbReference type="GO" id="GO:0070694">
    <property type="term" value="F:5-hydroxymethyl-dUMP N-hydrolase activity"/>
    <property type="evidence" value="ECO:0007669"/>
    <property type="project" value="TreeGrafter"/>
</dbReference>
<dbReference type="GO" id="GO:0009159">
    <property type="term" value="P:deoxyribonucleoside monophosphate catabolic process"/>
    <property type="evidence" value="ECO:0007669"/>
    <property type="project" value="TreeGrafter"/>
</dbReference>
<comment type="caution">
    <text evidence="1">The sequence shown here is derived from an EMBL/GenBank/DDBJ whole genome shotgun (WGS) entry which is preliminary data.</text>
</comment>
<gene>
    <name evidence="1" type="ORF">C8P66_11967</name>
</gene>
<evidence type="ECO:0000313" key="1">
    <source>
        <dbReference type="EMBL" id="PZW42175.1"/>
    </source>
</evidence>
<dbReference type="SUPFAM" id="SSF52309">
    <property type="entry name" value="N-(deoxy)ribosyltransferase-like"/>
    <property type="match status" value="1"/>
</dbReference>
<dbReference type="GO" id="GO:0016740">
    <property type="term" value="F:transferase activity"/>
    <property type="evidence" value="ECO:0007669"/>
    <property type="project" value="UniProtKB-KW"/>
</dbReference>
<organism evidence="1 2">
    <name type="scientific">Humitalea rosea</name>
    <dbReference type="NCBI Taxonomy" id="990373"/>
    <lineage>
        <taxon>Bacteria</taxon>
        <taxon>Pseudomonadati</taxon>
        <taxon>Pseudomonadota</taxon>
        <taxon>Alphaproteobacteria</taxon>
        <taxon>Acetobacterales</taxon>
        <taxon>Roseomonadaceae</taxon>
        <taxon>Humitalea</taxon>
    </lineage>
</organism>
<dbReference type="RefSeq" id="WP_111399351.1">
    <property type="nucleotide sequence ID" value="NZ_QKYU01000019.1"/>
</dbReference>
<name>A0A2W7IAS4_9PROT</name>